<dbReference type="PANTHER" id="PTHR30237:SF2">
    <property type="entry name" value="MUREIN TETRAPEPTIDE CARBOXYPEPTIDASE"/>
    <property type="match status" value="1"/>
</dbReference>
<dbReference type="GO" id="GO:0006508">
    <property type="term" value="P:proteolysis"/>
    <property type="evidence" value="ECO:0007669"/>
    <property type="project" value="UniProtKB-KW"/>
</dbReference>
<dbReference type="EMBL" id="CP159218">
    <property type="protein sequence ID" value="XCG64720.1"/>
    <property type="molecule type" value="Genomic_DNA"/>
</dbReference>
<name>A0AAU8DV36_9ACTN</name>
<sequence>MATETPVRSEQPVGARPSAPRGARRAPGPLRPGARVALIAPAGAAPQERLEAAVAMLRDWGLGPVVMPSATARHPRADYLSGPDEVRARDIQDAWCDPEIEGIFCLRGGYGSIRTLERLDVERMRSAGVTPLFGSSDITALHEWIREMLGAPTWFAPMPSTQAVLEDPAADGKLRQAVFDPSPSRTVGASTARTLIAGSAQGMTIGGNLSLLAMTIGARSRPPVDNSDTIVLLEDVTEETYKIDGYLQSLLRAGWFDGVQGVVLGSWAECSPVAEIEALAVEALGPLGIPVIGELGFGHGPGSPTIALGVQATMTAPQDGPPSLTVGGPPEELP</sequence>
<accession>A0AAU8DV36</accession>
<feature type="region of interest" description="Disordered" evidence="7">
    <location>
        <begin position="1"/>
        <end position="31"/>
    </location>
</feature>
<dbReference type="Gene3D" id="3.50.30.60">
    <property type="entry name" value="LD-carboxypeptidase A C-terminal domain-like"/>
    <property type="match status" value="1"/>
</dbReference>
<evidence type="ECO:0000256" key="2">
    <source>
        <dbReference type="ARBA" id="ARBA00022645"/>
    </source>
</evidence>
<keyword evidence="3" id="KW-0645">Protease</keyword>
<dbReference type="Gene3D" id="3.40.50.10740">
    <property type="entry name" value="Class I glutamine amidotransferase-like"/>
    <property type="match status" value="1"/>
</dbReference>
<evidence type="ECO:0000259" key="8">
    <source>
        <dbReference type="Pfam" id="PF02016"/>
    </source>
</evidence>
<evidence type="ECO:0000256" key="1">
    <source>
        <dbReference type="ARBA" id="ARBA00010233"/>
    </source>
</evidence>
<feature type="active site" description="Nucleophile" evidence="6">
    <location>
        <position position="136"/>
    </location>
</feature>
<keyword evidence="4" id="KW-0378">Hydrolase</keyword>
<dbReference type="PANTHER" id="PTHR30237">
    <property type="entry name" value="MURAMOYLTETRAPEPTIDE CARBOXYPEPTIDASE"/>
    <property type="match status" value="1"/>
</dbReference>
<keyword evidence="2" id="KW-0121">Carboxypeptidase</keyword>
<dbReference type="Pfam" id="PF17676">
    <property type="entry name" value="Peptidase_S66C"/>
    <property type="match status" value="1"/>
</dbReference>
<dbReference type="InterPro" id="IPR040449">
    <property type="entry name" value="Peptidase_S66_N"/>
</dbReference>
<dbReference type="GO" id="GO:0004180">
    <property type="term" value="F:carboxypeptidase activity"/>
    <property type="evidence" value="ECO:0007669"/>
    <property type="project" value="UniProtKB-KW"/>
</dbReference>
<dbReference type="GO" id="GO:0008236">
    <property type="term" value="F:serine-type peptidase activity"/>
    <property type="evidence" value="ECO:0007669"/>
    <property type="project" value="UniProtKB-KW"/>
</dbReference>
<feature type="domain" description="LD-carboxypeptidase N-terminal" evidence="8">
    <location>
        <begin position="36"/>
        <end position="154"/>
    </location>
</feature>
<dbReference type="InterPro" id="IPR029062">
    <property type="entry name" value="Class_I_gatase-like"/>
</dbReference>
<comment type="similarity">
    <text evidence="1">Belongs to the peptidase S66 family.</text>
</comment>
<dbReference type="InterPro" id="IPR027478">
    <property type="entry name" value="LdcA_N"/>
</dbReference>
<dbReference type="InterPro" id="IPR040921">
    <property type="entry name" value="Peptidase_S66C"/>
</dbReference>
<dbReference type="PIRSF" id="PIRSF028757">
    <property type="entry name" value="LD-carboxypeptidase"/>
    <property type="match status" value="1"/>
</dbReference>
<keyword evidence="5" id="KW-0720">Serine protease</keyword>
<feature type="active site" description="Charge relay system" evidence="6">
    <location>
        <position position="234"/>
    </location>
</feature>
<proteinExistence type="inferred from homology"/>
<dbReference type="SUPFAM" id="SSF52317">
    <property type="entry name" value="Class I glutamine amidotransferase-like"/>
    <property type="match status" value="1"/>
</dbReference>
<gene>
    <name evidence="10" type="ORF">ABLG96_05220</name>
</gene>
<dbReference type="InterPro" id="IPR003507">
    <property type="entry name" value="S66_fam"/>
</dbReference>
<evidence type="ECO:0000256" key="7">
    <source>
        <dbReference type="SAM" id="MobiDB-lite"/>
    </source>
</evidence>
<dbReference type="InterPro" id="IPR027461">
    <property type="entry name" value="Carboxypeptidase_A_C_sf"/>
</dbReference>
<dbReference type="CDD" id="cd07025">
    <property type="entry name" value="Peptidase_S66"/>
    <property type="match status" value="1"/>
</dbReference>
<evidence type="ECO:0000313" key="10">
    <source>
        <dbReference type="EMBL" id="XCG64720.1"/>
    </source>
</evidence>
<reference evidence="10" key="1">
    <citation type="submission" date="2024-05" db="EMBL/GenBank/DDBJ databases">
        <authorList>
            <person name="Cai S.Y."/>
            <person name="Jin L.M."/>
            <person name="Li H.R."/>
        </authorList>
    </citation>
    <scope>NUCLEOTIDE SEQUENCE</scope>
    <source>
        <strain evidence="10">A5-74</strain>
    </source>
</reference>
<feature type="active site" description="Charge relay system" evidence="6">
    <location>
        <position position="299"/>
    </location>
</feature>
<dbReference type="SUPFAM" id="SSF141986">
    <property type="entry name" value="LD-carboxypeptidase A C-terminal domain-like"/>
    <property type="match status" value="1"/>
</dbReference>
<feature type="compositionally biased region" description="Low complexity" evidence="7">
    <location>
        <begin position="12"/>
        <end position="31"/>
    </location>
</feature>
<evidence type="ECO:0000256" key="3">
    <source>
        <dbReference type="ARBA" id="ARBA00022670"/>
    </source>
</evidence>
<evidence type="ECO:0000256" key="5">
    <source>
        <dbReference type="ARBA" id="ARBA00022825"/>
    </source>
</evidence>
<organism evidence="10">
    <name type="scientific">Nakamurella sp. A5-74</name>
    <dbReference type="NCBI Taxonomy" id="3158264"/>
    <lineage>
        <taxon>Bacteria</taxon>
        <taxon>Bacillati</taxon>
        <taxon>Actinomycetota</taxon>
        <taxon>Actinomycetes</taxon>
        <taxon>Nakamurellales</taxon>
        <taxon>Nakamurellaceae</taxon>
        <taxon>Nakamurella</taxon>
    </lineage>
</organism>
<dbReference type="RefSeq" id="WP_353650332.1">
    <property type="nucleotide sequence ID" value="NZ_CP159218.1"/>
</dbReference>
<dbReference type="Pfam" id="PF02016">
    <property type="entry name" value="Peptidase_S66"/>
    <property type="match status" value="1"/>
</dbReference>
<dbReference type="AlphaFoldDB" id="A0AAU8DV36"/>
<evidence type="ECO:0000256" key="4">
    <source>
        <dbReference type="ARBA" id="ARBA00022801"/>
    </source>
</evidence>
<evidence type="ECO:0000259" key="9">
    <source>
        <dbReference type="Pfam" id="PF17676"/>
    </source>
</evidence>
<protein>
    <submittedName>
        <fullName evidence="10">LD-carboxypeptidase</fullName>
    </submittedName>
</protein>
<evidence type="ECO:0000256" key="6">
    <source>
        <dbReference type="PIRSR" id="PIRSR028757-1"/>
    </source>
</evidence>
<feature type="domain" description="LD-carboxypeptidase C-terminal" evidence="9">
    <location>
        <begin position="201"/>
        <end position="314"/>
    </location>
</feature>